<evidence type="ECO:0000259" key="6">
    <source>
        <dbReference type="Pfam" id="PF01555"/>
    </source>
</evidence>
<dbReference type="GO" id="GO:0008170">
    <property type="term" value="F:N-methyltransferase activity"/>
    <property type="evidence" value="ECO:0007669"/>
    <property type="project" value="InterPro"/>
</dbReference>
<comment type="caution">
    <text evidence="7">The sequence shown here is derived from an EMBL/GenBank/DDBJ whole genome shotgun (WGS) entry which is preliminary data.</text>
</comment>
<name>A0A0F3IGI1_9PROT</name>
<evidence type="ECO:0000256" key="4">
    <source>
        <dbReference type="ARBA" id="ARBA00022679"/>
    </source>
</evidence>
<keyword evidence="3 7" id="KW-0489">Methyltransferase</keyword>
<dbReference type="InterPro" id="IPR001091">
    <property type="entry name" value="RM_Methyltransferase"/>
</dbReference>
<accession>A0A0F3IGI1</accession>
<keyword evidence="4" id="KW-0808">Transferase</keyword>
<dbReference type="SUPFAM" id="SSF53335">
    <property type="entry name" value="S-adenosyl-L-methionine-dependent methyltransferases"/>
    <property type="match status" value="1"/>
</dbReference>
<dbReference type="EMBL" id="LAJY01000980">
    <property type="protein sequence ID" value="KJV05910.1"/>
    <property type="molecule type" value="Genomic_DNA"/>
</dbReference>
<feature type="domain" description="DNA methylase N-4/N-6" evidence="6">
    <location>
        <begin position="33"/>
        <end position="129"/>
    </location>
</feature>
<organism evidence="7 8">
    <name type="scientific">Elstera litoralis</name>
    <dbReference type="NCBI Taxonomy" id="552518"/>
    <lineage>
        <taxon>Bacteria</taxon>
        <taxon>Pseudomonadati</taxon>
        <taxon>Pseudomonadota</taxon>
        <taxon>Alphaproteobacteria</taxon>
        <taxon>Rhodospirillales</taxon>
        <taxon>Rhodospirillaceae</taxon>
        <taxon>Elstera</taxon>
    </lineage>
</organism>
<protein>
    <recommendedName>
        <fullName evidence="2">site-specific DNA-methyltransferase (adenine-specific)</fullName>
        <ecNumber evidence="2">2.1.1.72</ecNumber>
    </recommendedName>
</protein>
<dbReference type="InterPro" id="IPR029063">
    <property type="entry name" value="SAM-dependent_MTases_sf"/>
</dbReference>
<dbReference type="Pfam" id="PF01555">
    <property type="entry name" value="N6_N4_Mtase"/>
    <property type="match status" value="1"/>
</dbReference>
<comment type="catalytic activity">
    <reaction evidence="5">
        <text>a 2'-deoxyadenosine in DNA + S-adenosyl-L-methionine = an N(6)-methyl-2'-deoxyadenosine in DNA + S-adenosyl-L-homocysteine + H(+)</text>
        <dbReference type="Rhea" id="RHEA:15197"/>
        <dbReference type="Rhea" id="RHEA-COMP:12418"/>
        <dbReference type="Rhea" id="RHEA-COMP:12419"/>
        <dbReference type="ChEBI" id="CHEBI:15378"/>
        <dbReference type="ChEBI" id="CHEBI:57856"/>
        <dbReference type="ChEBI" id="CHEBI:59789"/>
        <dbReference type="ChEBI" id="CHEBI:90615"/>
        <dbReference type="ChEBI" id="CHEBI:90616"/>
        <dbReference type="EC" id="2.1.1.72"/>
    </reaction>
</comment>
<dbReference type="AlphaFoldDB" id="A0A0F3IGI1"/>
<feature type="non-terminal residue" evidence="7">
    <location>
        <position position="134"/>
    </location>
</feature>
<dbReference type="GO" id="GO:0032259">
    <property type="term" value="P:methylation"/>
    <property type="evidence" value="ECO:0007669"/>
    <property type="project" value="UniProtKB-KW"/>
</dbReference>
<proteinExistence type="inferred from homology"/>
<comment type="similarity">
    <text evidence="1">Belongs to the N(4)/N(6)-methyltransferase family.</text>
</comment>
<sequence>MTQRLTPSSALPLDTILIGDCIAEMARLPDNSVDLVFADPPYNLQLNGELHRPDNSRVDGVDAEWDKLGDFAAHDRFTKAWLTEARRVLKDDGTLWVIGSYHNIFRLGAMLQDMGFWILNDVVWRKSNPCRISG</sequence>
<dbReference type="InterPro" id="IPR002941">
    <property type="entry name" value="DNA_methylase_N4/N6"/>
</dbReference>
<dbReference type="GO" id="GO:0003677">
    <property type="term" value="F:DNA binding"/>
    <property type="evidence" value="ECO:0007669"/>
    <property type="project" value="InterPro"/>
</dbReference>
<evidence type="ECO:0000256" key="2">
    <source>
        <dbReference type="ARBA" id="ARBA00011900"/>
    </source>
</evidence>
<evidence type="ECO:0000313" key="7">
    <source>
        <dbReference type="EMBL" id="KJV05910.1"/>
    </source>
</evidence>
<evidence type="ECO:0000256" key="3">
    <source>
        <dbReference type="ARBA" id="ARBA00022603"/>
    </source>
</evidence>
<dbReference type="Gene3D" id="3.40.50.150">
    <property type="entry name" value="Vaccinia Virus protein VP39"/>
    <property type="match status" value="1"/>
</dbReference>
<dbReference type="PATRIC" id="fig|552518.3.peg.4973"/>
<dbReference type="Proteomes" id="UP000033774">
    <property type="component" value="Unassembled WGS sequence"/>
</dbReference>
<evidence type="ECO:0000256" key="1">
    <source>
        <dbReference type="ARBA" id="ARBA00006594"/>
    </source>
</evidence>
<dbReference type="GO" id="GO:0009007">
    <property type="term" value="F:site-specific DNA-methyltransferase (adenine-specific) activity"/>
    <property type="evidence" value="ECO:0007669"/>
    <property type="project" value="UniProtKB-EC"/>
</dbReference>
<dbReference type="InterPro" id="IPR002052">
    <property type="entry name" value="DNA_methylase_N6_adenine_CS"/>
</dbReference>
<evidence type="ECO:0000313" key="8">
    <source>
        <dbReference type="Proteomes" id="UP000033774"/>
    </source>
</evidence>
<reference evidence="7 8" key="1">
    <citation type="submission" date="2015-03" db="EMBL/GenBank/DDBJ databases">
        <title>Draft genome sequence of Elstera litoralis.</title>
        <authorList>
            <person name="Rahalkar M.C."/>
            <person name="Dhakephalkar P.K."/>
            <person name="Pore S.D."/>
            <person name="Arora P."/>
            <person name="Kapse N.G."/>
            <person name="Pandit P.S."/>
        </authorList>
    </citation>
    <scope>NUCLEOTIDE SEQUENCE [LARGE SCALE GENOMIC DNA]</scope>
    <source>
        <strain evidence="7 8">Dia-1</strain>
    </source>
</reference>
<gene>
    <name evidence="7" type="ORF">VZ95_21035</name>
</gene>
<keyword evidence="8" id="KW-1185">Reference proteome</keyword>
<dbReference type="PROSITE" id="PS00092">
    <property type="entry name" value="N6_MTASE"/>
    <property type="match status" value="1"/>
</dbReference>
<dbReference type="PRINTS" id="PR00508">
    <property type="entry name" value="S21N4MTFRASE"/>
</dbReference>
<dbReference type="EC" id="2.1.1.72" evidence="2"/>
<evidence type="ECO:0000256" key="5">
    <source>
        <dbReference type="ARBA" id="ARBA00047942"/>
    </source>
</evidence>